<feature type="chain" id="PRO_5017175404" evidence="2">
    <location>
        <begin position="18"/>
        <end position="691"/>
    </location>
</feature>
<dbReference type="EMBL" id="BFEA01000308">
    <property type="protein sequence ID" value="GBG78962.1"/>
    <property type="molecule type" value="Genomic_DNA"/>
</dbReference>
<dbReference type="Gramene" id="GBG78962">
    <property type="protein sequence ID" value="GBG78962"/>
    <property type="gene ID" value="CBR_g28676"/>
</dbReference>
<feature type="compositionally biased region" description="Basic residues" evidence="1">
    <location>
        <begin position="188"/>
        <end position="208"/>
    </location>
</feature>
<name>A0A388L9Q7_CHABU</name>
<proteinExistence type="predicted"/>
<evidence type="ECO:0000313" key="3">
    <source>
        <dbReference type="EMBL" id="GBG78962.1"/>
    </source>
</evidence>
<feature type="region of interest" description="Disordered" evidence="1">
    <location>
        <begin position="21"/>
        <end position="71"/>
    </location>
</feature>
<feature type="signal peptide" evidence="2">
    <location>
        <begin position="1"/>
        <end position="17"/>
    </location>
</feature>
<keyword evidence="2" id="KW-0732">Signal</keyword>
<evidence type="ECO:0000256" key="1">
    <source>
        <dbReference type="SAM" id="MobiDB-lite"/>
    </source>
</evidence>
<evidence type="ECO:0000256" key="2">
    <source>
        <dbReference type="SAM" id="SignalP"/>
    </source>
</evidence>
<reference evidence="3 4" key="1">
    <citation type="journal article" date="2018" name="Cell">
        <title>The Chara Genome: Secondary Complexity and Implications for Plant Terrestrialization.</title>
        <authorList>
            <person name="Nishiyama T."/>
            <person name="Sakayama H."/>
            <person name="Vries J.D."/>
            <person name="Buschmann H."/>
            <person name="Saint-Marcoux D."/>
            <person name="Ullrich K.K."/>
            <person name="Haas F.B."/>
            <person name="Vanderstraeten L."/>
            <person name="Becker D."/>
            <person name="Lang D."/>
            <person name="Vosolsobe S."/>
            <person name="Rombauts S."/>
            <person name="Wilhelmsson P.K.I."/>
            <person name="Janitza P."/>
            <person name="Kern R."/>
            <person name="Heyl A."/>
            <person name="Rumpler F."/>
            <person name="Villalobos L.I.A.C."/>
            <person name="Clay J.M."/>
            <person name="Skokan R."/>
            <person name="Toyoda A."/>
            <person name="Suzuki Y."/>
            <person name="Kagoshima H."/>
            <person name="Schijlen E."/>
            <person name="Tajeshwar N."/>
            <person name="Catarino B."/>
            <person name="Hetherington A.J."/>
            <person name="Saltykova A."/>
            <person name="Bonnot C."/>
            <person name="Breuninger H."/>
            <person name="Symeonidi A."/>
            <person name="Radhakrishnan G.V."/>
            <person name="Van Nieuwerburgh F."/>
            <person name="Deforce D."/>
            <person name="Chang C."/>
            <person name="Karol K.G."/>
            <person name="Hedrich R."/>
            <person name="Ulvskov P."/>
            <person name="Glockner G."/>
            <person name="Delwiche C.F."/>
            <person name="Petrasek J."/>
            <person name="Van de Peer Y."/>
            <person name="Friml J."/>
            <person name="Beilby M."/>
            <person name="Dolan L."/>
            <person name="Kohara Y."/>
            <person name="Sugano S."/>
            <person name="Fujiyama A."/>
            <person name="Delaux P.-M."/>
            <person name="Quint M."/>
            <person name="TheiBen G."/>
            <person name="Hagemann M."/>
            <person name="Harholt J."/>
            <person name="Dunand C."/>
            <person name="Zachgo S."/>
            <person name="Langdale J."/>
            <person name="Maumus F."/>
            <person name="Straeten D.V.D."/>
            <person name="Gould S.B."/>
            <person name="Rensing S.A."/>
        </authorList>
    </citation>
    <scope>NUCLEOTIDE SEQUENCE [LARGE SCALE GENOMIC DNA]</scope>
    <source>
        <strain evidence="3 4">S276</strain>
    </source>
</reference>
<dbReference type="AlphaFoldDB" id="A0A388L9Q7"/>
<feature type="region of interest" description="Disordered" evidence="1">
    <location>
        <begin position="188"/>
        <end position="216"/>
    </location>
</feature>
<feature type="region of interest" description="Disordered" evidence="1">
    <location>
        <begin position="102"/>
        <end position="172"/>
    </location>
</feature>
<gene>
    <name evidence="3" type="ORF">CBR_g28676</name>
</gene>
<comment type="caution">
    <text evidence="3">The sequence shown here is derived from an EMBL/GenBank/DDBJ whole genome shotgun (WGS) entry which is preliminary data.</text>
</comment>
<feature type="compositionally biased region" description="Basic and acidic residues" evidence="1">
    <location>
        <begin position="35"/>
        <end position="60"/>
    </location>
</feature>
<feature type="compositionally biased region" description="Acidic residues" evidence="1">
    <location>
        <begin position="24"/>
        <end position="34"/>
    </location>
</feature>
<dbReference type="Proteomes" id="UP000265515">
    <property type="component" value="Unassembled WGS sequence"/>
</dbReference>
<sequence>MAIAIGIRSLVQVIVMAGTGTTEEGGESQVEDGERETRTREERTGFEGGRGEVSKEKTTEEEGGEERLEAEDREAMRKDLRMEIRMHMGNVCEELHQRLASAIPTKKKDKGKLPVHVSSEEKSDEPEGSDVEAVCEQTEELAVKEKRKRSVERPVGDSPPIKTHAKRASARDVLDPKRLLLSCRRQLLKRSPRKQTPKSLRSARKGKKVPASPGTMGRLMFVTDNLRELGDRNIEDLKQICRSEDVPYEGKPVCRRSKMKSRRGKRERAKCDAEARRVPPKESNRLQTVLPVKTKVLDEDDWSVDFYRLILKQDGAAAQRFNFTVESGNAWCGGWKSVTRAFESSIVRWGRQRKRLSMCKLDFERGGIFEMVMLVKWVSKASPDKRFLISLFRNPCRLEVLKACSPEVLLRLSKAAGDFHKAFSAAYLRRFVVRAIKEVYGWKLIIRLKYDDRIRLVEVRKLVNDKIEALTILSCLKDAARGMIQIVWVKNPSIVEMIHNQRRFARAEVSTCVCAGLPYPRVGGHVQFRLQELEWINPRICHALNVPKLCVSSRTKPLGREIAAGFVDWRNWTGPDVSCRDSELSNCMSGSTGEREKFLNPLEVEKVKSVLGGLVLTPVDRNPGKTLVMCPASYYEAMMGMFVTTAGYTIVKESEAEVHQIMRSRGKELDLQKFVRWDGKETGPQRIGWIV</sequence>
<accession>A0A388L9Q7</accession>
<feature type="compositionally biased region" description="Acidic residues" evidence="1">
    <location>
        <begin position="61"/>
        <end position="71"/>
    </location>
</feature>
<evidence type="ECO:0000313" key="4">
    <source>
        <dbReference type="Proteomes" id="UP000265515"/>
    </source>
</evidence>
<protein>
    <submittedName>
        <fullName evidence="3">Uncharacterized protein</fullName>
    </submittedName>
</protein>
<organism evidence="3 4">
    <name type="scientific">Chara braunii</name>
    <name type="common">Braun's stonewort</name>
    <dbReference type="NCBI Taxonomy" id="69332"/>
    <lineage>
        <taxon>Eukaryota</taxon>
        <taxon>Viridiplantae</taxon>
        <taxon>Streptophyta</taxon>
        <taxon>Charophyceae</taxon>
        <taxon>Charales</taxon>
        <taxon>Characeae</taxon>
        <taxon>Chara</taxon>
    </lineage>
</organism>
<keyword evidence="4" id="KW-1185">Reference proteome</keyword>